<dbReference type="EMBL" id="JAGFNK010000545">
    <property type="protein sequence ID" value="KAI9448950.1"/>
    <property type="molecule type" value="Genomic_DNA"/>
</dbReference>
<proteinExistence type="predicted"/>
<protein>
    <submittedName>
        <fullName evidence="1">Uncharacterized protein</fullName>
    </submittedName>
</protein>
<evidence type="ECO:0000313" key="2">
    <source>
        <dbReference type="Proteomes" id="UP001207468"/>
    </source>
</evidence>
<evidence type="ECO:0000313" key="1">
    <source>
        <dbReference type="EMBL" id="KAI9448950.1"/>
    </source>
</evidence>
<comment type="caution">
    <text evidence="1">The sequence shown here is derived from an EMBL/GenBank/DDBJ whole genome shotgun (WGS) entry which is preliminary data.</text>
</comment>
<sequence length="324" mass="35297">MTGTTSERLSTLYSTQWPASSMFLILSPSSSHHPRAAHAREHVRFFLKTLNSRPSPSETCPETRKWDQRGVRNPAGTQETTVSFSQIRSGIYKEGNKRGTPCIRNIVSYAIEELRDRKDRHMKEIQHLAIGDGELLRMWSRDLQLAVPRSSVVQELATDKPSRLKLLATKRGMMESSRLLYAGACGKEAGLGGMSIDEPVVERGRACTCGDGMCERASGRGDDVKGRVRRAAGIGGVSLVCGVVIMTHLLLLWRRLTGLGSGPSWTFWVMLVAKDGNGAAMLVSREIRTTAAMAAGAETVAEGETKTKTGNGAGATAVRRLNLR</sequence>
<keyword evidence="2" id="KW-1185">Reference proteome</keyword>
<reference evidence="1" key="1">
    <citation type="submission" date="2021-03" db="EMBL/GenBank/DDBJ databases">
        <title>Evolutionary priming and transition to the ectomycorrhizal habit in an iconic lineage of mushroom-forming fungi: is preadaptation a requirement?</title>
        <authorList>
            <consortium name="DOE Joint Genome Institute"/>
            <person name="Looney B.P."/>
            <person name="Miyauchi S."/>
            <person name="Morin E."/>
            <person name="Drula E."/>
            <person name="Courty P.E."/>
            <person name="Chicoki N."/>
            <person name="Fauchery L."/>
            <person name="Kohler A."/>
            <person name="Kuo A."/>
            <person name="LaButti K."/>
            <person name="Pangilinan J."/>
            <person name="Lipzen A."/>
            <person name="Riley R."/>
            <person name="Andreopoulos W."/>
            <person name="He G."/>
            <person name="Johnson J."/>
            <person name="Barry K.W."/>
            <person name="Grigoriev I.V."/>
            <person name="Nagy L."/>
            <person name="Hibbett D."/>
            <person name="Henrissat B."/>
            <person name="Matheny P.B."/>
            <person name="Labbe J."/>
            <person name="Martin A.F."/>
        </authorList>
    </citation>
    <scope>NUCLEOTIDE SEQUENCE</scope>
    <source>
        <strain evidence="1">BPL698</strain>
    </source>
</reference>
<name>A0ACC0TVH0_9AGAM</name>
<organism evidence="1 2">
    <name type="scientific">Russula earlei</name>
    <dbReference type="NCBI Taxonomy" id="71964"/>
    <lineage>
        <taxon>Eukaryota</taxon>
        <taxon>Fungi</taxon>
        <taxon>Dikarya</taxon>
        <taxon>Basidiomycota</taxon>
        <taxon>Agaricomycotina</taxon>
        <taxon>Agaricomycetes</taxon>
        <taxon>Russulales</taxon>
        <taxon>Russulaceae</taxon>
        <taxon>Russula</taxon>
    </lineage>
</organism>
<dbReference type="Proteomes" id="UP001207468">
    <property type="component" value="Unassembled WGS sequence"/>
</dbReference>
<gene>
    <name evidence="1" type="ORF">F5148DRAFT_1153286</name>
</gene>
<accession>A0ACC0TVH0</accession>